<dbReference type="PRINTS" id="PR01437">
    <property type="entry name" value="NUOXDRDTASE4"/>
</dbReference>
<evidence type="ECO:0000256" key="2">
    <source>
        <dbReference type="ARBA" id="ARBA00005346"/>
    </source>
</evidence>
<feature type="transmembrane region" description="Helical" evidence="8">
    <location>
        <begin position="243"/>
        <end position="261"/>
    </location>
</feature>
<dbReference type="AlphaFoldDB" id="A0A4R1L678"/>
<keyword evidence="11" id="KW-1185">Reference proteome</keyword>
<feature type="transmembrane region" description="Helical" evidence="8">
    <location>
        <begin position="468"/>
        <end position="487"/>
    </location>
</feature>
<keyword evidence="6 8" id="KW-0472">Membrane</keyword>
<comment type="caution">
    <text evidence="10">The sequence shown here is derived from an EMBL/GenBank/DDBJ whole genome shotgun (WGS) entry which is preliminary data.</text>
</comment>
<comment type="similarity">
    <text evidence="2">Belongs to the CPA3 antiporters (TC 2.A.63) subunit D family.</text>
</comment>
<dbReference type="InterPro" id="IPR050586">
    <property type="entry name" value="CPA3_Na-H_Antiporter_D"/>
</dbReference>
<name>A0A4R1L678_9BACT</name>
<sequence length="602" mass="64121">MTISPALPVALPMLAAAAIAGVRRWLSRAVVDAVAILTAATNLVMCALLLTRSWDAPIVYWFGNWFPRGRMVLGVGFVIDPVGAGLATLAALLMLLALIYSSSAMESGDNHYQPLMLVFLAAMSGFVLTGDLFNLFVFFELMSTAAFALCGLKVEEPAPLQGAFNFAVTNTVGAFFTLTGLAFVYAATGALNMAQIGSLLGSRHDTLVIGGYLFLITGFLIKSAAVPFHFWLADAHAVSPTPVCVLFSGIMVELGLFAILRVTNTMFRASMGPPHTALRDVLLTVGAVSAVWGGAMCFAEHHLKRLLAFSTISHAGAMMMALAVNTPAAIAGWLVYLFAHAMAKSGLFFTAGILLHRLRTMSEPLLFARGTKLRFTAALWLLGGCALAGLPPFAISLGEELTSSATKHSDASVVLMAAFLLSGTLTAAAVFRVFMRVFCGWGDHGPADRSAEVDELPEMHEQNRVIPARMFVPALLCVLFGTVPFLLPQAVSWSGVAAARMLDQQAYIRVVYGQARSAVAQSSLAADVWSALLHSLLAVACGAALAAAAVFHKAVPRRLRWASHMEGSMVWMRSLQSGHAGDYVVWTMAGFSLLGTALFLLR</sequence>
<organism evidence="10 11">
    <name type="scientific">Acidipila rosea</name>
    <dbReference type="NCBI Taxonomy" id="768535"/>
    <lineage>
        <taxon>Bacteria</taxon>
        <taxon>Pseudomonadati</taxon>
        <taxon>Acidobacteriota</taxon>
        <taxon>Terriglobia</taxon>
        <taxon>Terriglobales</taxon>
        <taxon>Acidobacteriaceae</taxon>
        <taxon>Acidipila</taxon>
    </lineage>
</organism>
<proteinExistence type="inferred from homology"/>
<evidence type="ECO:0000256" key="8">
    <source>
        <dbReference type="SAM" id="Phobius"/>
    </source>
</evidence>
<dbReference type="Pfam" id="PF00361">
    <property type="entry name" value="Proton_antipo_M"/>
    <property type="match status" value="1"/>
</dbReference>
<accession>A0A4R1L678</accession>
<comment type="subcellular location">
    <subcellularLocation>
        <location evidence="1">Cell membrane</location>
        <topology evidence="1">Multi-pass membrane protein</topology>
    </subcellularLocation>
    <subcellularLocation>
        <location evidence="7">Membrane</location>
        <topology evidence="7">Multi-pass membrane protein</topology>
    </subcellularLocation>
</comment>
<dbReference type="PANTHER" id="PTHR42703:SF1">
    <property type="entry name" value="NA(+)_H(+) ANTIPORTER SUBUNIT D1"/>
    <property type="match status" value="1"/>
</dbReference>
<dbReference type="GO" id="GO:0042773">
    <property type="term" value="P:ATP synthesis coupled electron transport"/>
    <property type="evidence" value="ECO:0007669"/>
    <property type="project" value="InterPro"/>
</dbReference>
<evidence type="ECO:0000259" key="9">
    <source>
        <dbReference type="Pfam" id="PF00361"/>
    </source>
</evidence>
<dbReference type="EMBL" id="SMGK01000003">
    <property type="protein sequence ID" value="TCK72560.1"/>
    <property type="molecule type" value="Genomic_DNA"/>
</dbReference>
<evidence type="ECO:0000256" key="7">
    <source>
        <dbReference type="RuleBase" id="RU000320"/>
    </source>
</evidence>
<keyword evidence="5 8" id="KW-1133">Transmembrane helix</keyword>
<dbReference type="GO" id="GO:0005886">
    <property type="term" value="C:plasma membrane"/>
    <property type="evidence" value="ECO:0007669"/>
    <property type="project" value="UniProtKB-SubCell"/>
</dbReference>
<evidence type="ECO:0000256" key="3">
    <source>
        <dbReference type="ARBA" id="ARBA00022475"/>
    </source>
</evidence>
<feature type="transmembrane region" description="Helical" evidence="8">
    <location>
        <begin position="281"/>
        <end position="299"/>
    </location>
</feature>
<dbReference type="Proteomes" id="UP000295210">
    <property type="component" value="Unassembled WGS sequence"/>
</dbReference>
<dbReference type="RefSeq" id="WP_131996035.1">
    <property type="nucleotide sequence ID" value="NZ_SMGK01000003.1"/>
</dbReference>
<keyword evidence="4 7" id="KW-0812">Transmembrane</keyword>
<dbReference type="InterPro" id="IPR001750">
    <property type="entry name" value="ND/Mrp_TM"/>
</dbReference>
<evidence type="ECO:0000256" key="4">
    <source>
        <dbReference type="ARBA" id="ARBA00022692"/>
    </source>
</evidence>
<evidence type="ECO:0000313" key="10">
    <source>
        <dbReference type="EMBL" id="TCK72560.1"/>
    </source>
</evidence>
<feature type="transmembrane region" description="Helical" evidence="8">
    <location>
        <begin position="375"/>
        <end position="394"/>
    </location>
</feature>
<evidence type="ECO:0000256" key="6">
    <source>
        <dbReference type="ARBA" id="ARBA00023136"/>
    </source>
</evidence>
<dbReference type="OrthoDB" id="9807568at2"/>
<evidence type="ECO:0000313" key="11">
    <source>
        <dbReference type="Proteomes" id="UP000295210"/>
    </source>
</evidence>
<dbReference type="PANTHER" id="PTHR42703">
    <property type="entry name" value="NADH DEHYDROGENASE"/>
    <property type="match status" value="1"/>
</dbReference>
<feature type="transmembrane region" description="Helical" evidence="8">
    <location>
        <begin position="207"/>
        <end position="231"/>
    </location>
</feature>
<protein>
    <submittedName>
        <fullName evidence="10">Multisubunit sodium/proton antiporter MrpD subunit</fullName>
    </submittedName>
</protein>
<evidence type="ECO:0000256" key="1">
    <source>
        <dbReference type="ARBA" id="ARBA00004651"/>
    </source>
</evidence>
<feature type="transmembrane region" description="Helical" evidence="8">
    <location>
        <begin position="6"/>
        <end position="22"/>
    </location>
</feature>
<feature type="transmembrane region" description="Helical" evidence="8">
    <location>
        <begin position="164"/>
        <end position="187"/>
    </location>
</feature>
<feature type="transmembrane region" description="Helical" evidence="8">
    <location>
        <begin position="583"/>
        <end position="601"/>
    </location>
</feature>
<feature type="transmembrane region" description="Helical" evidence="8">
    <location>
        <begin position="71"/>
        <end position="100"/>
    </location>
</feature>
<feature type="transmembrane region" description="Helical" evidence="8">
    <location>
        <begin position="29"/>
        <end position="51"/>
    </location>
</feature>
<dbReference type="InterPro" id="IPR003918">
    <property type="entry name" value="NADH_UbQ_OxRdtase"/>
</dbReference>
<reference evidence="10 11" key="1">
    <citation type="submission" date="2019-03" db="EMBL/GenBank/DDBJ databases">
        <title>Genomic Encyclopedia of Type Strains, Phase IV (KMG-IV): sequencing the most valuable type-strain genomes for metagenomic binning, comparative biology and taxonomic classification.</title>
        <authorList>
            <person name="Goeker M."/>
        </authorList>
    </citation>
    <scope>NUCLEOTIDE SEQUENCE [LARGE SCALE GENOMIC DNA]</scope>
    <source>
        <strain evidence="10 11">DSM 103428</strain>
    </source>
</reference>
<feature type="transmembrane region" description="Helical" evidence="8">
    <location>
        <begin position="414"/>
        <end position="434"/>
    </location>
</feature>
<feature type="transmembrane region" description="Helical" evidence="8">
    <location>
        <begin position="112"/>
        <end position="129"/>
    </location>
</feature>
<feature type="transmembrane region" description="Helical" evidence="8">
    <location>
        <begin position="531"/>
        <end position="551"/>
    </location>
</feature>
<evidence type="ECO:0000256" key="5">
    <source>
        <dbReference type="ARBA" id="ARBA00022989"/>
    </source>
</evidence>
<feature type="domain" description="NADH:quinone oxidoreductase/Mrp antiporter transmembrane" evidence="9">
    <location>
        <begin position="130"/>
        <end position="417"/>
    </location>
</feature>
<dbReference type="GO" id="GO:0008137">
    <property type="term" value="F:NADH dehydrogenase (ubiquinone) activity"/>
    <property type="evidence" value="ECO:0007669"/>
    <property type="project" value="InterPro"/>
</dbReference>
<gene>
    <name evidence="10" type="ORF">C7378_2143</name>
</gene>
<keyword evidence="3" id="KW-1003">Cell membrane</keyword>